<comment type="caution">
    <text evidence="2">The sequence shown here is derived from an EMBL/GenBank/DDBJ whole genome shotgun (WGS) entry which is preliminary data.</text>
</comment>
<feature type="transmembrane region" description="Helical" evidence="1">
    <location>
        <begin position="16"/>
        <end position="37"/>
    </location>
</feature>
<dbReference type="RefSeq" id="WP_135440561.1">
    <property type="nucleotide sequence ID" value="NZ_SRLE01000001.1"/>
</dbReference>
<dbReference type="AlphaFoldDB" id="A0A4Z0M8F4"/>
<evidence type="ECO:0000313" key="3">
    <source>
        <dbReference type="Proteomes" id="UP000298050"/>
    </source>
</evidence>
<keyword evidence="1" id="KW-0472">Membrane</keyword>
<dbReference type="EMBL" id="SRLE01000001">
    <property type="protein sequence ID" value="TGD75983.1"/>
    <property type="molecule type" value="Genomic_DNA"/>
</dbReference>
<name>A0A4Z0M8F4_9GAMM</name>
<sequence length="171" mass="19213">MTTLKTANTFRKYHRLLGFFLAGIMAIYACSGVLLIFRTTDFLKYERIEERQLAPGLGGQALGEELRIRNFAVDAEDAEQLLFRQGRYEKRSGLATVTLKEYPLPLQKLVNLHKANTNSPLFFMNIFFGLGLLFFAVSAFFMFVSRLPVFRTGLKFAAAGFVLALGVVLLG</sequence>
<dbReference type="PROSITE" id="PS51257">
    <property type="entry name" value="PROKAR_LIPOPROTEIN"/>
    <property type="match status" value="1"/>
</dbReference>
<evidence type="ECO:0000313" key="2">
    <source>
        <dbReference type="EMBL" id="TGD75983.1"/>
    </source>
</evidence>
<dbReference type="OrthoDB" id="6330679at2"/>
<proteinExistence type="predicted"/>
<gene>
    <name evidence="2" type="ORF">E4634_00040</name>
</gene>
<keyword evidence="1" id="KW-1133">Transmembrane helix</keyword>
<accession>A0A4Z0M8F4</accession>
<evidence type="ECO:0008006" key="4">
    <source>
        <dbReference type="Google" id="ProtNLM"/>
    </source>
</evidence>
<keyword evidence="1" id="KW-0812">Transmembrane</keyword>
<feature type="transmembrane region" description="Helical" evidence="1">
    <location>
        <begin position="149"/>
        <end position="170"/>
    </location>
</feature>
<evidence type="ECO:0000256" key="1">
    <source>
        <dbReference type="SAM" id="Phobius"/>
    </source>
</evidence>
<keyword evidence="3" id="KW-1185">Reference proteome</keyword>
<dbReference type="Proteomes" id="UP000298050">
    <property type="component" value="Unassembled WGS sequence"/>
</dbReference>
<feature type="transmembrane region" description="Helical" evidence="1">
    <location>
        <begin position="121"/>
        <end position="143"/>
    </location>
</feature>
<organism evidence="2 3">
    <name type="scientific">Mangrovimicrobium sediminis</name>
    <dbReference type="NCBI Taxonomy" id="2562682"/>
    <lineage>
        <taxon>Bacteria</taxon>
        <taxon>Pseudomonadati</taxon>
        <taxon>Pseudomonadota</taxon>
        <taxon>Gammaproteobacteria</taxon>
        <taxon>Cellvibrionales</taxon>
        <taxon>Halieaceae</taxon>
        <taxon>Mangrovimicrobium</taxon>
    </lineage>
</organism>
<protein>
    <recommendedName>
        <fullName evidence="4">PepSY domain-containing protein</fullName>
    </recommendedName>
</protein>
<reference evidence="2 3" key="1">
    <citation type="submission" date="2019-04" db="EMBL/GenBank/DDBJ databases">
        <title>Taxonomy of novel Haliea sp. from mangrove soil of West Coast of India.</title>
        <authorList>
            <person name="Verma A."/>
            <person name="Kumar P."/>
            <person name="Krishnamurthi S."/>
        </authorList>
    </citation>
    <scope>NUCLEOTIDE SEQUENCE [LARGE SCALE GENOMIC DNA]</scope>
    <source>
        <strain evidence="2 3">SAOS-164</strain>
    </source>
</reference>